<dbReference type="KEGG" id="cli:Clim_1897"/>
<dbReference type="eggNOG" id="COG0111">
    <property type="taxonomic scope" value="Bacteria"/>
</dbReference>
<dbReference type="EMBL" id="CP001097">
    <property type="protein sequence ID" value="ACD90930.1"/>
    <property type="molecule type" value="Genomic_DNA"/>
</dbReference>
<dbReference type="RefSeq" id="WP_012466801.1">
    <property type="nucleotide sequence ID" value="NC_010803.1"/>
</dbReference>
<gene>
    <name evidence="7" type="ordered locus">Clim_1897</name>
</gene>
<evidence type="ECO:0000259" key="5">
    <source>
        <dbReference type="Pfam" id="PF00389"/>
    </source>
</evidence>
<dbReference type="OrthoDB" id="9805416at2"/>
<protein>
    <submittedName>
        <fullName evidence="7">D-isomer specific 2-hydroxyacid dehydrogenase NAD-binding</fullName>
    </submittedName>
</protein>
<dbReference type="HOGENOM" id="CLU_019796_1_3_10"/>
<dbReference type="Pfam" id="PF00389">
    <property type="entry name" value="2-Hacid_dh"/>
    <property type="match status" value="1"/>
</dbReference>
<proteinExistence type="inferred from homology"/>
<dbReference type="AlphaFoldDB" id="B3EF68"/>
<dbReference type="GO" id="GO:0004617">
    <property type="term" value="F:phosphoglycerate dehydrogenase activity"/>
    <property type="evidence" value="ECO:0007669"/>
    <property type="project" value="UniProtKB-ARBA"/>
</dbReference>
<dbReference type="FunFam" id="3.40.50.720:FF:000041">
    <property type="entry name" value="D-3-phosphoglycerate dehydrogenase"/>
    <property type="match status" value="1"/>
</dbReference>
<evidence type="ECO:0000256" key="3">
    <source>
        <dbReference type="ARBA" id="ARBA00023027"/>
    </source>
</evidence>
<sequence>MAKVLTSPSSFGEIDPKPFDILKENGYEVINNPFGRKLTEDEVIEIAKECVGIVAGVEPLNQKVMDNLPNLRCISRVGVGMDSVDLDYAKQKGIVVTNTPDGPTRSVAELTIAMTLALLRKVPQAHMNIKQGVWKKEIGNLMYEKKVGLIGLGKIGKLAASQFQAFGCSVMAFDLYPETAWAEANDVEIVDMEKLLAESDIISLHIPKPDTELIGAAELESMKEGSFLINIARDGIVNEGALYEALKSNKLAGAAIDVFSKEPYDGSLKELDNIVLTPHIGSYAKEGKLQMEIDAVNNLLNALSS</sequence>
<dbReference type="Pfam" id="PF02826">
    <property type="entry name" value="2-Hacid_dh_C"/>
    <property type="match status" value="1"/>
</dbReference>
<evidence type="ECO:0000256" key="1">
    <source>
        <dbReference type="ARBA" id="ARBA00005854"/>
    </source>
</evidence>
<dbReference type="GO" id="GO:0047545">
    <property type="term" value="F:(S)-2-hydroxyglutarate dehydrogenase activity"/>
    <property type="evidence" value="ECO:0007669"/>
    <property type="project" value="UniProtKB-ARBA"/>
</dbReference>
<evidence type="ECO:0000313" key="7">
    <source>
        <dbReference type="EMBL" id="ACD90930.1"/>
    </source>
</evidence>
<dbReference type="CDD" id="cd12172">
    <property type="entry name" value="PGDH_like_2"/>
    <property type="match status" value="1"/>
</dbReference>
<dbReference type="InterPro" id="IPR006140">
    <property type="entry name" value="D-isomer_DH_NAD-bd"/>
</dbReference>
<reference evidence="7 8" key="1">
    <citation type="submission" date="2008-05" db="EMBL/GenBank/DDBJ databases">
        <title>Complete sequence of Chlorobium limicola DSM 245.</title>
        <authorList>
            <consortium name="US DOE Joint Genome Institute"/>
            <person name="Lucas S."/>
            <person name="Copeland A."/>
            <person name="Lapidus A."/>
            <person name="Glavina del Rio T."/>
            <person name="Dalin E."/>
            <person name="Tice H."/>
            <person name="Bruce D."/>
            <person name="Goodwin L."/>
            <person name="Pitluck S."/>
            <person name="Schmutz J."/>
            <person name="Larimer F."/>
            <person name="Land M."/>
            <person name="Hauser L."/>
            <person name="Kyrpides N."/>
            <person name="Ovchinnikova G."/>
            <person name="Zhao F."/>
            <person name="Li T."/>
            <person name="Liu Z."/>
            <person name="Overmann J."/>
            <person name="Bryant D.A."/>
            <person name="Richardson P."/>
        </authorList>
    </citation>
    <scope>NUCLEOTIDE SEQUENCE [LARGE SCALE GENOMIC DNA]</scope>
    <source>
        <strain evidence="8">DSM 245 / NBRC 103803 / 6330</strain>
    </source>
</reference>
<keyword evidence="2 4" id="KW-0560">Oxidoreductase</keyword>
<dbReference type="SUPFAM" id="SSF52283">
    <property type="entry name" value="Formate/glycerate dehydrogenase catalytic domain-like"/>
    <property type="match status" value="1"/>
</dbReference>
<feature type="domain" description="D-isomer specific 2-hydroxyacid dehydrogenase NAD-binding" evidence="6">
    <location>
        <begin position="112"/>
        <end position="281"/>
    </location>
</feature>
<evidence type="ECO:0000259" key="6">
    <source>
        <dbReference type="Pfam" id="PF02826"/>
    </source>
</evidence>
<name>B3EF68_CHLL2</name>
<keyword evidence="3" id="KW-0520">NAD</keyword>
<evidence type="ECO:0000256" key="2">
    <source>
        <dbReference type="ARBA" id="ARBA00023002"/>
    </source>
</evidence>
<dbReference type="GO" id="GO:0006564">
    <property type="term" value="P:L-serine biosynthetic process"/>
    <property type="evidence" value="ECO:0007669"/>
    <property type="project" value="UniProtKB-ARBA"/>
</dbReference>
<dbReference type="GO" id="GO:0051287">
    <property type="term" value="F:NAD binding"/>
    <property type="evidence" value="ECO:0007669"/>
    <property type="project" value="InterPro"/>
</dbReference>
<dbReference type="InterPro" id="IPR036291">
    <property type="entry name" value="NAD(P)-bd_dom_sf"/>
</dbReference>
<dbReference type="Gene3D" id="3.40.50.720">
    <property type="entry name" value="NAD(P)-binding Rossmann-like Domain"/>
    <property type="match status" value="2"/>
</dbReference>
<dbReference type="STRING" id="290315.Clim_1897"/>
<dbReference type="SUPFAM" id="SSF51735">
    <property type="entry name" value="NAD(P)-binding Rossmann-fold domains"/>
    <property type="match status" value="1"/>
</dbReference>
<dbReference type="InterPro" id="IPR006139">
    <property type="entry name" value="D-isomer_2_OHA_DH_cat_dom"/>
</dbReference>
<accession>B3EF68</accession>
<evidence type="ECO:0000313" key="8">
    <source>
        <dbReference type="Proteomes" id="UP000008841"/>
    </source>
</evidence>
<organism evidence="7 8">
    <name type="scientific">Chlorobium limicola (strain DSM 245 / NBRC 103803 / 6330)</name>
    <dbReference type="NCBI Taxonomy" id="290315"/>
    <lineage>
        <taxon>Bacteria</taxon>
        <taxon>Pseudomonadati</taxon>
        <taxon>Chlorobiota</taxon>
        <taxon>Chlorobiia</taxon>
        <taxon>Chlorobiales</taxon>
        <taxon>Chlorobiaceae</taxon>
        <taxon>Chlorobium/Pelodictyon group</taxon>
        <taxon>Chlorobium</taxon>
    </lineage>
</organism>
<dbReference type="PANTHER" id="PTHR42789">
    <property type="entry name" value="D-ISOMER SPECIFIC 2-HYDROXYACID DEHYDROGENASE FAMILY PROTEIN (AFU_ORTHOLOGUE AFUA_6G10090)"/>
    <property type="match status" value="1"/>
</dbReference>
<comment type="similarity">
    <text evidence="1 4">Belongs to the D-isomer specific 2-hydroxyacid dehydrogenase family.</text>
</comment>
<feature type="domain" description="D-isomer specific 2-hydroxyacid dehydrogenase catalytic" evidence="5">
    <location>
        <begin position="13"/>
        <end position="304"/>
    </location>
</feature>
<dbReference type="Proteomes" id="UP000008841">
    <property type="component" value="Chromosome"/>
</dbReference>
<evidence type="ECO:0000256" key="4">
    <source>
        <dbReference type="RuleBase" id="RU003719"/>
    </source>
</evidence>
<dbReference type="PANTHER" id="PTHR42789:SF1">
    <property type="entry name" value="D-ISOMER SPECIFIC 2-HYDROXYACID DEHYDROGENASE FAMILY PROTEIN (AFU_ORTHOLOGUE AFUA_6G10090)"/>
    <property type="match status" value="1"/>
</dbReference>
<dbReference type="InterPro" id="IPR050857">
    <property type="entry name" value="D-2-hydroxyacid_DH"/>
</dbReference>